<dbReference type="AlphaFoldDB" id="W0DRJ3"/>
<sequence>MPPLQAHPHAWIDLDIELKADPEDRVVAMAQTWIMDPLYSRYLYDDAMEQFEGDTPEAKLARLGAEILDNLAEYDWYTEFRAGDRRIRARPDGGAELFLHDGRLRFRFRLVLDQAVDPRAQELHYRIYDPTYFIEVLHDTDTPPRLELSTGPCRLEVQKPRPDPVMVARALALDYGQTGEPDLGRHFAERVTVHCDQASGG</sequence>
<dbReference type="Proteomes" id="UP000005289">
    <property type="component" value="Chromosome"/>
</dbReference>
<organism evidence="1 2">
    <name type="scientific">Thioalkalivibrio paradoxus ARh 1</name>
    <dbReference type="NCBI Taxonomy" id="713585"/>
    <lineage>
        <taxon>Bacteria</taxon>
        <taxon>Pseudomonadati</taxon>
        <taxon>Pseudomonadota</taxon>
        <taxon>Gammaproteobacteria</taxon>
        <taxon>Chromatiales</taxon>
        <taxon>Ectothiorhodospiraceae</taxon>
        <taxon>Thioalkalivibrio</taxon>
    </lineage>
</organism>
<dbReference type="Pfam" id="PF06226">
    <property type="entry name" value="DUF1007"/>
    <property type="match status" value="1"/>
</dbReference>
<dbReference type="InterPro" id="IPR010412">
    <property type="entry name" value="DUF1007"/>
</dbReference>
<keyword evidence="2" id="KW-1185">Reference proteome</keyword>
<dbReference type="EMBL" id="CP007029">
    <property type="protein sequence ID" value="AHE99608.1"/>
    <property type="molecule type" value="Genomic_DNA"/>
</dbReference>
<evidence type="ECO:0000313" key="2">
    <source>
        <dbReference type="Proteomes" id="UP000005289"/>
    </source>
</evidence>
<gene>
    <name evidence="1" type="ORF">THITH_16380</name>
</gene>
<proteinExistence type="predicted"/>
<evidence type="ECO:0008006" key="3">
    <source>
        <dbReference type="Google" id="ProtNLM"/>
    </source>
</evidence>
<name>W0DRJ3_9GAMM</name>
<dbReference type="HOGENOM" id="CLU_088941_0_1_6"/>
<accession>W0DRJ3</accession>
<protein>
    <recommendedName>
        <fullName evidence="3">ABC transporter substrate-binding protein</fullName>
    </recommendedName>
</protein>
<evidence type="ECO:0000313" key="1">
    <source>
        <dbReference type="EMBL" id="AHE99608.1"/>
    </source>
</evidence>
<reference evidence="1 2" key="1">
    <citation type="submission" date="2013-12" db="EMBL/GenBank/DDBJ databases">
        <authorList>
            <consortium name="DOE Joint Genome Institute"/>
            <person name="Muyzer G."/>
            <person name="Huntemann M."/>
            <person name="Han J."/>
            <person name="Chen A."/>
            <person name="Kyrpides N."/>
            <person name="Mavromatis K."/>
            <person name="Markowitz V."/>
            <person name="Palaniappan K."/>
            <person name="Ivanova N."/>
            <person name="Schaumberg A."/>
            <person name="Pati A."/>
            <person name="Liolios K."/>
            <person name="Nordberg H.P."/>
            <person name="Cantor M.N."/>
            <person name="Hua S.X."/>
            <person name="Woyke T."/>
        </authorList>
    </citation>
    <scope>NUCLEOTIDE SEQUENCE [LARGE SCALE GENOMIC DNA]</scope>
    <source>
        <strain evidence="1 2">ARh 1</strain>
    </source>
</reference>
<dbReference type="KEGG" id="tti:THITH_16380"/>
<dbReference type="STRING" id="713585.THITH_16380"/>